<organism evidence="2 3">
    <name type="scientific">Candidatus Woesebacteria bacterium RIFCSPLOWO2_01_FULL_39_21</name>
    <dbReference type="NCBI Taxonomy" id="1802519"/>
    <lineage>
        <taxon>Bacteria</taxon>
        <taxon>Candidatus Woeseibacteriota</taxon>
    </lineage>
</organism>
<keyword evidence="1" id="KW-0472">Membrane</keyword>
<name>A0A1F8BMX4_9BACT</name>
<gene>
    <name evidence="2" type="ORF">A2961_01385</name>
</gene>
<sequence length="369" mass="40756">MTKELTNGPDKQIVCEYRVNGVKLFAWQHGGTSGFDFLADFNNSDQIGRSLSSVSPSIIALDGLKPYDFYRYGDLRVRKSNDPSTFDLLSHLGNQHTIVANDFVSEFAANELAEYYRSKDQAYLTNGLILGLSGLTLIAGGYWLDRRLHPQKKLTHREIRRKMLILAASSPLALSAGILGLKRLTESNGIQLADDINGCKTNPDNIQGPSGNLGDMVTRTFVVTAKTAAIPGYEFASRGLPEPIDRLTVFGPAHFLGGNLNTSRSLTNIKTVTDQLMARDFQFFSDAGFSQDVVSELILEEVINTGSSLLLRIDRESDDTLFLRPIPDETGNIFINDPRIIPPLSGDTKNRIRLLRDYSSTIRVPVIDG</sequence>
<dbReference type="Proteomes" id="UP000177082">
    <property type="component" value="Unassembled WGS sequence"/>
</dbReference>
<proteinExistence type="predicted"/>
<dbReference type="STRING" id="1802519.A2961_01385"/>
<evidence type="ECO:0000313" key="2">
    <source>
        <dbReference type="EMBL" id="OGM64685.1"/>
    </source>
</evidence>
<protein>
    <submittedName>
        <fullName evidence="2">Uncharacterized protein</fullName>
    </submittedName>
</protein>
<reference evidence="2 3" key="1">
    <citation type="journal article" date="2016" name="Nat. Commun.">
        <title>Thousands of microbial genomes shed light on interconnected biogeochemical processes in an aquifer system.</title>
        <authorList>
            <person name="Anantharaman K."/>
            <person name="Brown C.T."/>
            <person name="Hug L.A."/>
            <person name="Sharon I."/>
            <person name="Castelle C.J."/>
            <person name="Probst A.J."/>
            <person name="Thomas B.C."/>
            <person name="Singh A."/>
            <person name="Wilkins M.J."/>
            <person name="Karaoz U."/>
            <person name="Brodie E.L."/>
            <person name="Williams K.H."/>
            <person name="Hubbard S.S."/>
            <person name="Banfield J.F."/>
        </authorList>
    </citation>
    <scope>NUCLEOTIDE SEQUENCE [LARGE SCALE GENOMIC DNA]</scope>
</reference>
<feature type="transmembrane region" description="Helical" evidence="1">
    <location>
        <begin position="164"/>
        <end position="181"/>
    </location>
</feature>
<keyword evidence="1" id="KW-0812">Transmembrane</keyword>
<comment type="caution">
    <text evidence="2">The sequence shown here is derived from an EMBL/GenBank/DDBJ whole genome shotgun (WGS) entry which is preliminary data.</text>
</comment>
<accession>A0A1F8BMX4</accession>
<evidence type="ECO:0000256" key="1">
    <source>
        <dbReference type="SAM" id="Phobius"/>
    </source>
</evidence>
<keyword evidence="1" id="KW-1133">Transmembrane helix</keyword>
<dbReference type="AlphaFoldDB" id="A0A1F8BMX4"/>
<evidence type="ECO:0000313" key="3">
    <source>
        <dbReference type="Proteomes" id="UP000177082"/>
    </source>
</evidence>
<dbReference type="EMBL" id="MGHF01000004">
    <property type="protein sequence ID" value="OGM64685.1"/>
    <property type="molecule type" value="Genomic_DNA"/>
</dbReference>
<feature type="transmembrane region" description="Helical" evidence="1">
    <location>
        <begin position="123"/>
        <end position="144"/>
    </location>
</feature>